<sequence length="77" mass="8503">GNTPSLAVIGFTYQTIRLLNVIQYLNIVPLMIGIHLTFVALLYCNCTKRKVGPTFAESLLISSNSQSNNITQRPLHA</sequence>
<feature type="non-terminal residue" evidence="2">
    <location>
        <position position="1"/>
    </location>
</feature>
<keyword evidence="1" id="KW-0812">Transmembrane</keyword>
<feature type="transmembrane region" description="Helical" evidence="1">
    <location>
        <begin position="21"/>
        <end position="44"/>
    </location>
</feature>
<dbReference type="AlphaFoldDB" id="A0A6V7HDF2"/>
<reference evidence="2" key="1">
    <citation type="submission" date="2020-07" db="EMBL/GenBank/DDBJ databases">
        <authorList>
            <person name="Nazaruddin N."/>
        </authorList>
    </citation>
    <scope>NUCLEOTIDE SEQUENCE</scope>
</reference>
<accession>A0A6V7HDF2</accession>
<dbReference type="EMBL" id="CAJDYZ010009869">
    <property type="protein sequence ID" value="CAD1477194.1"/>
    <property type="molecule type" value="Genomic_DNA"/>
</dbReference>
<protein>
    <submittedName>
        <fullName evidence="2">Uncharacterized protein</fullName>
    </submittedName>
</protein>
<gene>
    <name evidence="2" type="ORF">MHI_LOCUS714635</name>
</gene>
<proteinExistence type="predicted"/>
<evidence type="ECO:0000313" key="2">
    <source>
        <dbReference type="EMBL" id="CAD1477194.1"/>
    </source>
</evidence>
<evidence type="ECO:0000256" key="1">
    <source>
        <dbReference type="SAM" id="Phobius"/>
    </source>
</evidence>
<keyword evidence="1" id="KW-1133">Transmembrane helix</keyword>
<keyword evidence="1" id="KW-0472">Membrane</keyword>
<evidence type="ECO:0000313" key="3">
    <source>
        <dbReference type="Proteomes" id="UP000752696"/>
    </source>
</evidence>
<keyword evidence="3" id="KW-1185">Reference proteome</keyword>
<name>A0A6V7HDF2_9HYME</name>
<dbReference type="Proteomes" id="UP000752696">
    <property type="component" value="Unassembled WGS sequence"/>
</dbReference>
<organism evidence="2 3">
    <name type="scientific">Heterotrigona itama</name>
    <dbReference type="NCBI Taxonomy" id="395501"/>
    <lineage>
        <taxon>Eukaryota</taxon>
        <taxon>Metazoa</taxon>
        <taxon>Ecdysozoa</taxon>
        <taxon>Arthropoda</taxon>
        <taxon>Hexapoda</taxon>
        <taxon>Insecta</taxon>
        <taxon>Pterygota</taxon>
        <taxon>Neoptera</taxon>
        <taxon>Endopterygota</taxon>
        <taxon>Hymenoptera</taxon>
        <taxon>Apocrita</taxon>
        <taxon>Aculeata</taxon>
        <taxon>Apoidea</taxon>
        <taxon>Anthophila</taxon>
        <taxon>Apidae</taxon>
        <taxon>Heterotrigona</taxon>
    </lineage>
</organism>
<comment type="caution">
    <text evidence="2">The sequence shown here is derived from an EMBL/GenBank/DDBJ whole genome shotgun (WGS) entry which is preliminary data.</text>
</comment>